<sequence length="258" mass="29016">MKKNLLMLFCVLLSHHFCVAQINVFPDTGKVGIGTATPRGRLEVNDWIPSLVISGRKHSEAMVDNEVIGKIDFYKHYGLAYAAAIKLVHAGGTSQYAQAHLTFYTSSDQNPYTSIPLERMRITSTGEVAIGSIDPKGYKLAVNGNIRAKEIRVEPNPATWPDYVFEADYRVGTLEELERYVKINKHLPEMPTAKEVGTNGVELGEMNRLLLKKVEELTLLLIQKDKELSVEKETNKNQTQMINALDVRVNNIYKKLNN</sequence>
<name>A0A4R0MKW1_9SPHI</name>
<evidence type="ECO:0008006" key="4">
    <source>
        <dbReference type="Google" id="ProtNLM"/>
    </source>
</evidence>
<keyword evidence="3" id="KW-1185">Reference proteome</keyword>
<protein>
    <recommendedName>
        <fullName evidence="4">DUF4468 domain-containing protein</fullName>
    </recommendedName>
</protein>
<dbReference type="Proteomes" id="UP000292884">
    <property type="component" value="Unassembled WGS sequence"/>
</dbReference>
<dbReference type="RefSeq" id="WP_131555420.1">
    <property type="nucleotide sequence ID" value="NZ_SJSK01000007.1"/>
</dbReference>
<feature type="chain" id="PRO_5020332493" description="DUF4468 domain-containing protein" evidence="1">
    <location>
        <begin position="21"/>
        <end position="258"/>
    </location>
</feature>
<dbReference type="OrthoDB" id="680331at2"/>
<keyword evidence="1" id="KW-0732">Signal</keyword>
<evidence type="ECO:0000313" key="3">
    <source>
        <dbReference type="Proteomes" id="UP000292884"/>
    </source>
</evidence>
<accession>A0A4R0MKW1</accession>
<gene>
    <name evidence="2" type="ORF">EZ428_21640</name>
</gene>
<comment type="caution">
    <text evidence="2">The sequence shown here is derived from an EMBL/GenBank/DDBJ whole genome shotgun (WGS) entry which is preliminary data.</text>
</comment>
<proteinExistence type="predicted"/>
<dbReference type="AlphaFoldDB" id="A0A4R0MKW1"/>
<dbReference type="EMBL" id="SJSK01000007">
    <property type="protein sequence ID" value="TCC87305.1"/>
    <property type="molecule type" value="Genomic_DNA"/>
</dbReference>
<reference evidence="2 3" key="1">
    <citation type="submission" date="2019-02" db="EMBL/GenBank/DDBJ databases">
        <title>Pedobacter sp. RP-1-13 sp. nov., isolated from Arctic soil.</title>
        <authorList>
            <person name="Dahal R.H."/>
        </authorList>
    </citation>
    <scope>NUCLEOTIDE SEQUENCE [LARGE SCALE GENOMIC DNA]</scope>
    <source>
        <strain evidence="2 3">RP-1-13</strain>
    </source>
</reference>
<evidence type="ECO:0000313" key="2">
    <source>
        <dbReference type="EMBL" id="TCC87305.1"/>
    </source>
</evidence>
<organism evidence="2 3">
    <name type="scientific">Pedobacter frigiditerrae</name>
    <dbReference type="NCBI Taxonomy" id="2530452"/>
    <lineage>
        <taxon>Bacteria</taxon>
        <taxon>Pseudomonadati</taxon>
        <taxon>Bacteroidota</taxon>
        <taxon>Sphingobacteriia</taxon>
        <taxon>Sphingobacteriales</taxon>
        <taxon>Sphingobacteriaceae</taxon>
        <taxon>Pedobacter</taxon>
    </lineage>
</organism>
<evidence type="ECO:0000256" key="1">
    <source>
        <dbReference type="SAM" id="SignalP"/>
    </source>
</evidence>
<feature type="signal peptide" evidence="1">
    <location>
        <begin position="1"/>
        <end position="20"/>
    </location>
</feature>